<comment type="caution">
    <text evidence="10">The sequence shown here is derived from an EMBL/GenBank/DDBJ whole genome shotgun (WGS) entry which is preliminary data.</text>
</comment>
<dbReference type="PANTHER" id="PTHR23417:SF14">
    <property type="entry name" value="PENTACOTRIPEPTIDE-REPEAT REGION OF PRORP DOMAIN-CONTAINING PROTEIN"/>
    <property type="match status" value="1"/>
</dbReference>
<evidence type="ECO:0000256" key="9">
    <source>
        <dbReference type="HAMAP-Rule" id="MF_01057"/>
    </source>
</evidence>
<evidence type="ECO:0000256" key="2">
    <source>
        <dbReference type="ARBA" id="ARBA00003015"/>
    </source>
</evidence>
<feature type="binding site" evidence="9">
    <location>
        <position position="69"/>
    </location>
    <ligand>
        <name>S-adenosyl-L-methionine</name>
        <dbReference type="ChEBI" id="CHEBI:59789"/>
    </ligand>
</feature>
<dbReference type="HAMAP" id="MF_01057">
    <property type="entry name" value="tRNA_methyltr_TrmB"/>
    <property type="match status" value="1"/>
</dbReference>
<dbReference type="PROSITE" id="PS51625">
    <property type="entry name" value="SAM_MT_TRMB"/>
    <property type="match status" value="1"/>
</dbReference>
<dbReference type="GO" id="GO:0043527">
    <property type="term" value="C:tRNA methyltransferase complex"/>
    <property type="evidence" value="ECO:0007669"/>
    <property type="project" value="TreeGrafter"/>
</dbReference>
<feature type="binding site" evidence="9">
    <location>
        <position position="154"/>
    </location>
    <ligand>
        <name>substrate</name>
    </ligand>
</feature>
<dbReference type="RefSeq" id="WP_053430482.1">
    <property type="nucleotide sequence ID" value="NZ_JARMRQ010000038.1"/>
</dbReference>
<dbReference type="InterPro" id="IPR029063">
    <property type="entry name" value="SAM-dependent_MTases_sf"/>
</dbReference>
<feature type="binding site" evidence="9">
    <location>
        <position position="122"/>
    </location>
    <ligand>
        <name>substrate</name>
    </ligand>
</feature>
<evidence type="ECO:0000256" key="7">
    <source>
        <dbReference type="ARBA" id="ARBA00060552"/>
    </source>
</evidence>
<comment type="function">
    <text evidence="2 9">Catalyzes the formation of N(7)-methylguanine at position 46 (m7G46) in tRNA.</text>
</comment>
<dbReference type="InterPro" id="IPR003358">
    <property type="entry name" value="tRNA_(Gua-N-7)_MeTrfase_Trmb"/>
</dbReference>
<dbReference type="FunFam" id="3.40.50.150:FF:000035">
    <property type="entry name" value="tRNA (guanine-N(7)-)-methyltransferase"/>
    <property type="match status" value="1"/>
</dbReference>
<keyword evidence="6 9" id="KW-0819">tRNA processing</keyword>
<organism evidence="10">
    <name type="scientific">Halalkalibacterium halodurans</name>
    <name type="common">Bacillus halodurans</name>
    <dbReference type="NCBI Taxonomy" id="86665"/>
    <lineage>
        <taxon>Bacteria</taxon>
        <taxon>Bacillati</taxon>
        <taxon>Bacillota</taxon>
        <taxon>Bacilli</taxon>
        <taxon>Bacillales</taxon>
        <taxon>Bacillaceae</taxon>
        <taxon>Halalkalibacterium (ex Joshi et al. 2022)</taxon>
    </lineage>
</organism>
<feature type="region of interest" description="Interaction with RNA" evidence="9">
    <location>
        <begin position="124"/>
        <end position="129"/>
    </location>
</feature>
<evidence type="ECO:0000256" key="3">
    <source>
        <dbReference type="ARBA" id="ARBA00022603"/>
    </source>
</evidence>
<dbReference type="GO" id="GO:0008176">
    <property type="term" value="F:tRNA (guanine(46)-N7)-methyltransferase activity"/>
    <property type="evidence" value="ECO:0007669"/>
    <property type="project" value="UniProtKB-UniRule"/>
</dbReference>
<feature type="binding site" evidence="9">
    <location>
        <position position="44"/>
    </location>
    <ligand>
        <name>S-adenosyl-L-methionine</name>
        <dbReference type="ChEBI" id="CHEBI:59789"/>
    </ligand>
</feature>
<evidence type="ECO:0000256" key="8">
    <source>
        <dbReference type="ARBA" id="ARBA00060767"/>
    </source>
</evidence>
<feature type="binding site" evidence="9">
    <location>
        <position position="118"/>
    </location>
    <ligand>
        <name>S-adenosyl-L-methionine</name>
        <dbReference type="ChEBI" id="CHEBI:59789"/>
    </ligand>
</feature>
<dbReference type="InterPro" id="IPR055361">
    <property type="entry name" value="tRNA_methyltr_TrmB_bact"/>
</dbReference>
<dbReference type="AlphaFoldDB" id="A0A0M0KHI4"/>
<sequence>MRLRNKPWARDAIAQNPDLVIQQPATWKGNWHRCFGRQAPLYIEVGTGKGQFLTGMAKHHPEINFIGIERYESVLVTAMERAKEAELTNLKFLSEDVYDLLDFFADGEVSRLFINFTDPWPKKRHEKRRLTYKDFLAKYEIVLKEKGDIHFKTDNQGLFEYSLHSFSKYGMILHNVSLDLHNSDFEGNIMTEYEEKFAKKGMRIYRCEAQFRTNEESHNL</sequence>
<reference evidence="10" key="1">
    <citation type="submission" date="2015-08" db="EMBL/GenBank/DDBJ databases">
        <title>Complete DNA Sequence of Pseudomonas syringae pv. actinidiae, the Causal Agent of Kiwifruit Canker Disease.</title>
        <authorList>
            <person name="Rikkerink E.H.A."/>
            <person name="Fineran P.C."/>
        </authorList>
    </citation>
    <scope>NUCLEOTIDE SEQUENCE</scope>
    <source>
        <strain evidence="10">DSM 13666</strain>
    </source>
</reference>
<gene>
    <name evidence="9" type="primary">trmB</name>
    <name evidence="10" type="ORF">AMD02_03505</name>
</gene>
<evidence type="ECO:0000256" key="4">
    <source>
        <dbReference type="ARBA" id="ARBA00022679"/>
    </source>
</evidence>
<dbReference type="PATRIC" id="fig|136160.3.peg.945"/>
<accession>A0A0M0KHI4</accession>
<comment type="similarity">
    <text evidence="8 9">Belongs to the class I-like SAM-binding methyltransferase superfamily. TrmB family.</text>
</comment>
<dbReference type="Gene3D" id="3.40.50.150">
    <property type="entry name" value="Vaccinia Virus protein VP39"/>
    <property type="match status" value="1"/>
</dbReference>
<dbReference type="Pfam" id="PF02390">
    <property type="entry name" value="Methyltransf_4"/>
    <property type="match status" value="1"/>
</dbReference>
<dbReference type="PANTHER" id="PTHR23417">
    <property type="entry name" value="3-DEOXY-D-MANNO-OCTULOSONIC-ACID TRANSFERASE/TRNA GUANINE-N 7 - -METHYLTRANSFERASE"/>
    <property type="match status" value="1"/>
</dbReference>
<proteinExistence type="inferred from homology"/>
<comment type="catalytic activity">
    <reaction evidence="1 9">
        <text>guanosine(46) in tRNA + S-adenosyl-L-methionine = N(7)-methylguanosine(46) in tRNA + S-adenosyl-L-homocysteine</text>
        <dbReference type="Rhea" id="RHEA:42708"/>
        <dbReference type="Rhea" id="RHEA-COMP:10188"/>
        <dbReference type="Rhea" id="RHEA-COMP:10189"/>
        <dbReference type="ChEBI" id="CHEBI:57856"/>
        <dbReference type="ChEBI" id="CHEBI:59789"/>
        <dbReference type="ChEBI" id="CHEBI:74269"/>
        <dbReference type="ChEBI" id="CHEBI:74480"/>
        <dbReference type="EC" id="2.1.1.33"/>
    </reaction>
</comment>
<evidence type="ECO:0000256" key="5">
    <source>
        <dbReference type="ARBA" id="ARBA00022691"/>
    </source>
</evidence>
<feature type="binding site" evidence="9">
    <location>
        <position position="96"/>
    </location>
    <ligand>
        <name>S-adenosyl-L-methionine</name>
        <dbReference type="ChEBI" id="CHEBI:59789"/>
    </ligand>
</feature>
<dbReference type="NCBIfam" id="TIGR00091">
    <property type="entry name" value="tRNA (guanosine(46)-N7)-methyltransferase TrmB"/>
    <property type="match status" value="1"/>
</dbReference>
<evidence type="ECO:0000256" key="1">
    <source>
        <dbReference type="ARBA" id="ARBA00000142"/>
    </source>
</evidence>
<keyword evidence="5 9" id="KW-0949">S-adenosyl-L-methionine</keyword>
<dbReference type="SUPFAM" id="SSF53335">
    <property type="entry name" value="S-adenosyl-L-methionine-dependent methyltransferases"/>
    <property type="match status" value="1"/>
</dbReference>
<name>A0A0M0KHI4_ALKHA</name>
<comment type="pathway">
    <text evidence="7 9">tRNA modification; N(7)-methylguanine-tRNA biosynthesis.</text>
</comment>
<evidence type="ECO:0000313" key="10">
    <source>
        <dbReference type="EMBL" id="KOO38027.1"/>
    </source>
</evidence>
<keyword evidence="4 9" id="KW-0808">Transferase</keyword>
<keyword evidence="3 9" id="KW-0489">Methyltransferase</keyword>
<feature type="binding site" evidence="9">
    <location>
        <begin position="191"/>
        <end position="194"/>
    </location>
    <ligand>
        <name>substrate</name>
    </ligand>
</feature>
<dbReference type="EC" id="2.1.1.33" evidence="9"/>
<dbReference type="CDD" id="cd02440">
    <property type="entry name" value="AdoMet_MTases"/>
    <property type="match status" value="1"/>
</dbReference>
<dbReference type="UniPathway" id="UPA00989"/>
<dbReference type="EMBL" id="LILD01000001">
    <property type="protein sequence ID" value="KOO38027.1"/>
    <property type="molecule type" value="Genomic_DNA"/>
</dbReference>
<protein>
    <recommendedName>
        <fullName evidence="9">tRNA (guanine-N(7)-)-methyltransferase</fullName>
        <ecNumber evidence="9">2.1.1.33</ecNumber>
    </recommendedName>
    <alternativeName>
        <fullName evidence="9">tRNA (guanine(46)-N(7))-methyltransferase</fullName>
    </alternativeName>
    <alternativeName>
        <fullName evidence="9">tRNA(m7G46)-methyltransferase</fullName>
    </alternativeName>
</protein>
<evidence type="ECO:0000256" key="6">
    <source>
        <dbReference type="ARBA" id="ARBA00022694"/>
    </source>
</evidence>
<dbReference type="NCBIfam" id="NF001080">
    <property type="entry name" value="PRK00121.2-2"/>
    <property type="match status" value="1"/>
</dbReference>